<organism evidence="1">
    <name type="scientific">marine sediment metagenome</name>
    <dbReference type="NCBI Taxonomy" id="412755"/>
    <lineage>
        <taxon>unclassified sequences</taxon>
        <taxon>metagenomes</taxon>
        <taxon>ecological metagenomes</taxon>
    </lineage>
</organism>
<dbReference type="AlphaFoldDB" id="A0A0F9P6M9"/>
<accession>A0A0F9P6M9</accession>
<evidence type="ECO:0000313" key="1">
    <source>
        <dbReference type="EMBL" id="KKN27535.1"/>
    </source>
</evidence>
<sequence length="129" mass="15451">MQPRGGSMKKLKIVFDLEDIKIANNEKGDEIPIQEITYNVIRNIVLNYSQKNRGLNEEERRKYYKICEVFEKILKALGSEKLEYDKSYYDEVKLEDDWFGFIKKCKRETMNPDKVLQKVEELIDSVEYR</sequence>
<comment type="caution">
    <text evidence="1">The sequence shown here is derived from an EMBL/GenBank/DDBJ whole genome shotgun (WGS) entry which is preliminary data.</text>
</comment>
<dbReference type="EMBL" id="LAZR01002629">
    <property type="protein sequence ID" value="KKN27535.1"/>
    <property type="molecule type" value="Genomic_DNA"/>
</dbReference>
<reference evidence="1" key="1">
    <citation type="journal article" date="2015" name="Nature">
        <title>Complex archaea that bridge the gap between prokaryotes and eukaryotes.</title>
        <authorList>
            <person name="Spang A."/>
            <person name="Saw J.H."/>
            <person name="Jorgensen S.L."/>
            <person name="Zaremba-Niedzwiedzka K."/>
            <person name="Martijn J."/>
            <person name="Lind A.E."/>
            <person name="van Eijk R."/>
            <person name="Schleper C."/>
            <person name="Guy L."/>
            <person name="Ettema T.J."/>
        </authorList>
    </citation>
    <scope>NUCLEOTIDE SEQUENCE</scope>
</reference>
<protein>
    <submittedName>
        <fullName evidence="1">Uncharacterized protein</fullName>
    </submittedName>
</protein>
<gene>
    <name evidence="1" type="ORF">LCGC14_0863710</name>
</gene>
<name>A0A0F9P6M9_9ZZZZ</name>
<proteinExistence type="predicted"/>